<keyword evidence="3" id="KW-1185">Reference proteome</keyword>
<sequence length="170" mass="19073">MEEGGGRREAEEGERERRGCDLLPAWRPCRVVPCSVWVMLARVQSRSPALAAHSPPAAPTRTDRPRAGRQNAHLLPKTFNHAGFTRCRQYQAHTHRTIIQHNRPDTRTAVCEPQRIIPSDNVALLSMHSSLACRLTCTAPAARTTPITRPRDGDPDRTAFLRLQCAIRRS</sequence>
<protein>
    <submittedName>
        <fullName evidence="2">Uncharacterized protein</fullName>
    </submittedName>
</protein>
<name>A0A165FT90_9BASI</name>
<dbReference type="AlphaFoldDB" id="A0A165FT90"/>
<feature type="region of interest" description="Disordered" evidence="1">
    <location>
        <begin position="48"/>
        <end position="67"/>
    </location>
</feature>
<evidence type="ECO:0000313" key="2">
    <source>
        <dbReference type="EMBL" id="KZT57174.1"/>
    </source>
</evidence>
<dbReference type="EMBL" id="KV423967">
    <property type="protein sequence ID" value="KZT57174.1"/>
    <property type="molecule type" value="Genomic_DNA"/>
</dbReference>
<evidence type="ECO:0000256" key="1">
    <source>
        <dbReference type="SAM" id="MobiDB-lite"/>
    </source>
</evidence>
<dbReference type="Proteomes" id="UP000076842">
    <property type="component" value="Unassembled WGS sequence"/>
</dbReference>
<accession>A0A165FT90</accession>
<organism evidence="2 3">
    <name type="scientific">Calocera cornea HHB12733</name>
    <dbReference type="NCBI Taxonomy" id="1353952"/>
    <lineage>
        <taxon>Eukaryota</taxon>
        <taxon>Fungi</taxon>
        <taxon>Dikarya</taxon>
        <taxon>Basidiomycota</taxon>
        <taxon>Agaricomycotina</taxon>
        <taxon>Dacrymycetes</taxon>
        <taxon>Dacrymycetales</taxon>
        <taxon>Dacrymycetaceae</taxon>
        <taxon>Calocera</taxon>
    </lineage>
</organism>
<reference evidence="2 3" key="1">
    <citation type="journal article" date="2016" name="Mol. Biol. Evol.">
        <title>Comparative Genomics of Early-Diverging Mushroom-Forming Fungi Provides Insights into the Origins of Lignocellulose Decay Capabilities.</title>
        <authorList>
            <person name="Nagy L.G."/>
            <person name="Riley R."/>
            <person name="Tritt A."/>
            <person name="Adam C."/>
            <person name="Daum C."/>
            <person name="Floudas D."/>
            <person name="Sun H."/>
            <person name="Yadav J.S."/>
            <person name="Pangilinan J."/>
            <person name="Larsson K.H."/>
            <person name="Matsuura K."/>
            <person name="Barry K."/>
            <person name="Labutti K."/>
            <person name="Kuo R."/>
            <person name="Ohm R.A."/>
            <person name="Bhattacharya S.S."/>
            <person name="Shirouzu T."/>
            <person name="Yoshinaga Y."/>
            <person name="Martin F.M."/>
            <person name="Grigoriev I.V."/>
            <person name="Hibbett D.S."/>
        </authorList>
    </citation>
    <scope>NUCLEOTIDE SEQUENCE [LARGE SCALE GENOMIC DNA]</scope>
    <source>
        <strain evidence="2 3">HHB12733</strain>
    </source>
</reference>
<dbReference type="InParanoid" id="A0A165FT90"/>
<evidence type="ECO:0000313" key="3">
    <source>
        <dbReference type="Proteomes" id="UP000076842"/>
    </source>
</evidence>
<proteinExistence type="predicted"/>
<gene>
    <name evidence="2" type="ORF">CALCODRAFT_291023</name>
</gene>